<name>A0A9X1LP59_9MICO</name>
<feature type="domain" description="Glycosyltransferase 2-like" evidence="1">
    <location>
        <begin position="1"/>
        <end position="162"/>
    </location>
</feature>
<keyword evidence="2" id="KW-0328">Glycosyltransferase</keyword>
<dbReference type="EC" id="2.4.-.-" evidence="2"/>
<comment type="caution">
    <text evidence="2">The sequence shown here is derived from an EMBL/GenBank/DDBJ whole genome shotgun (WGS) entry which is preliminary data.</text>
</comment>
<dbReference type="InterPro" id="IPR050834">
    <property type="entry name" value="Glycosyltransf_2"/>
</dbReference>
<dbReference type="PANTHER" id="PTHR43685:SF13">
    <property type="entry name" value="O ANTIGEN BIOSYNTHESIS RHAMNOSYLTRANSFERASE RFBN"/>
    <property type="match status" value="1"/>
</dbReference>
<proteinExistence type="predicted"/>
<dbReference type="GO" id="GO:0016757">
    <property type="term" value="F:glycosyltransferase activity"/>
    <property type="evidence" value="ECO:0007669"/>
    <property type="project" value="UniProtKB-KW"/>
</dbReference>
<dbReference type="InterPro" id="IPR001173">
    <property type="entry name" value="Glyco_trans_2-like"/>
</dbReference>
<dbReference type="GO" id="GO:0044010">
    <property type="term" value="P:single-species biofilm formation"/>
    <property type="evidence" value="ECO:0007669"/>
    <property type="project" value="TreeGrafter"/>
</dbReference>
<keyword evidence="2" id="KW-0808">Transferase</keyword>
<protein>
    <submittedName>
        <fullName evidence="2">Glycosyltransferase</fullName>
        <ecNumber evidence="2">2.4.-.-</ecNumber>
    </submittedName>
</protein>
<organism evidence="2 3">
    <name type="scientific">Microbacterium tenebrionis</name>
    <dbReference type="NCBI Taxonomy" id="2830665"/>
    <lineage>
        <taxon>Bacteria</taxon>
        <taxon>Bacillati</taxon>
        <taxon>Actinomycetota</taxon>
        <taxon>Actinomycetes</taxon>
        <taxon>Micrococcales</taxon>
        <taxon>Microbacteriaceae</taxon>
        <taxon>Microbacterium</taxon>
    </lineage>
</organism>
<dbReference type="Gene3D" id="3.90.550.10">
    <property type="entry name" value="Spore Coat Polysaccharide Biosynthesis Protein SpsA, Chain A"/>
    <property type="match status" value="1"/>
</dbReference>
<dbReference type="Pfam" id="PF00535">
    <property type="entry name" value="Glycos_transf_2"/>
    <property type="match status" value="1"/>
</dbReference>
<sequence length="241" mass="26781">MATYNGASYVGEQLASILAELEPQDEVIIVDDASSDGTVPLLEAVGDPRVSVHPRAENLGYVRTFEQALALATGDVMMLSDQDDIWIPGRRALLVGATATAAVAASNLVLLGTDAPLRSPLTGHDWLLRAEDAPKRRRNQWRMLIGDAPYFGCAMAVRRDFLDRVLPFPGYLTESHDLWIATMANAVGELAHVEQPTLRRRLHDENASSERPRGIRKALQSRLLLLRLWGEARRRARRRRA</sequence>
<gene>
    <name evidence="2" type="ORF">KEC56_07410</name>
</gene>
<dbReference type="AlphaFoldDB" id="A0A9X1LP59"/>
<reference evidence="2" key="1">
    <citation type="submission" date="2021-04" db="EMBL/GenBank/DDBJ databases">
        <title>Microbacterium tenobrionis sp. nov. and Microbacterium allomyrinae sp. nov., isolated from larvae of Tenobrio molitor and Allomyrina dichotoma, respectively.</title>
        <authorList>
            <person name="Lee S.D."/>
        </authorList>
    </citation>
    <scope>NUCLEOTIDE SEQUENCE</scope>
    <source>
        <strain evidence="2">YMB-B2</strain>
    </source>
</reference>
<dbReference type="PANTHER" id="PTHR43685">
    <property type="entry name" value="GLYCOSYLTRANSFERASE"/>
    <property type="match status" value="1"/>
</dbReference>
<evidence type="ECO:0000259" key="1">
    <source>
        <dbReference type="Pfam" id="PF00535"/>
    </source>
</evidence>
<evidence type="ECO:0000313" key="3">
    <source>
        <dbReference type="Proteomes" id="UP001139289"/>
    </source>
</evidence>
<dbReference type="SUPFAM" id="SSF53448">
    <property type="entry name" value="Nucleotide-diphospho-sugar transferases"/>
    <property type="match status" value="1"/>
</dbReference>
<dbReference type="InterPro" id="IPR029044">
    <property type="entry name" value="Nucleotide-diphossugar_trans"/>
</dbReference>
<dbReference type="EMBL" id="JAGTTM010000002">
    <property type="protein sequence ID" value="MCC2029344.1"/>
    <property type="molecule type" value="Genomic_DNA"/>
</dbReference>
<accession>A0A9X1LP59</accession>
<evidence type="ECO:0000313" key="2">
    <source>
        <dbReference type="EMBL" id="MCC2029344.1"/>
    </source>
</evidence>
<dbReference type="Proteomes" id="UP001139289">
    <property type="component" value="Unassembled WGS sequence"/>
</dbReference>
<keyword evidence="3" id="KW-1185">Reference proteome</keyword>